<evidence type="ECO:0000256" key="4">
    <source>
        <dbReference type="ARBA" id="ARBA00016244"/>
    </source>
</evidence>
<dbReference type="InterPro" id="IPR010930">
    <property type="entry name" value="Flg_bb/hook_C_dom"/>
</dbReference>
<evidence type="ECO:0000259" key="11">
    <source>
        <dbReference type="Pfam" id="PF22638"/>
    </source>
</evidence>
<dbReference type="Pfam" id="PF22638">
    <property type="entry name" value="FlgK_D1"/>
    <property type="match status" value="1"/>
</dbReference>
<dbReference type="RefSeq" id="WP_163250581.1">
    <property type="nucleotide sequence ID" value="NZ_JAAIUV010000004.1"/>
</dbReference>
<keyword evidence="13" id="KW-1185">Reference proteome</keyword>
<keyword evidence="12" id="KW-0966">Cell projection</keyword>
<dbReference type="NCBIfam" id="TIGR02492">
    <property type="entry name" value="flgK_ends"/>
    <property type="match status" value="1"/>
</dbReference>
<feature type="coiled-coil region" evidence="8">
    <location>
        <begin position="169"/>
        <end position="196"/>
    </location>
</feature>
<accession>A0A6B3TQP5</accession>
<evidence type="ECO:0000256" key="3">
    <source>
        <dbReference type="ARBA" id="ARBA00009677"/>
    </source>
</evidence>
<evidence type="ECO:0000313" key="12">
    <source>
        <dbReference type="EMBL" id="NEX78057.1"/>
    </source>
</evidence>
<dbReference type="Pfam" id="PF00460">
    <property type="entry name" value="Flg_bb_rod"/>
    <property type="match status" value="1"/>
</dbReference>
<dbReference type="GO" id="GO:0009424">
    <property type="term" value="C:bacterial-type flagellum hook"/>
    <property type="evidence" value="ECO:0007669"/>
    <property type="project" value="UniProtKB-UniRule"/>
</dbReference>
<evidence type="ECO:0000256" key="7">
    <source>
        <dbReference type="RuleBase" id="RU362065"/>
    </source>
</evidence>
<organism evidence="12 13">
    <name type="scientific">Neobacillus thermocopriae</name>
    <dbReference type="NCBI Taxonomy" id="1215031"/>
    <lineage>
        <taxon>Bacteria</taxon>
        <taxon>Bacillati</taxon>
        <taxon>Bacillota</taxon>
        <taxon>Bacilli</taxon>
        <taxon>Bacillales</taxon>
        <taxon>Bacillaceae</taxon>
        <taxon>Neobacillus</taxon>
    </lineage>
</organism>
<dbReference type="GO" id="GO:0005576">
    <property type="term" value="C:extracellular region"/>
    <property type="evidence" value="ECO:0007669"/>
    <property type="project" value="UniProtKB-SubCell"/>
</dbReference>
<dbReference type="SUPFAM" id="SSF64518">
    <property type="entry name" value="Phase 1 flagellin"/>
    <property type="match status" value="1"/>
</dbReference>
<evidence type="ECO:0000256" key="1">
    <source>
        <dbReference type="ARBA" id="ARBA00004365"/>
    </source>
</evidence>
<name>A0A6B3TQP5_9BACI</name>
<dbReference type="PRINTS" id="PR01005">
    <property type="entry name" value="FLGHOOKAP1"/>
</dbReference>
<dbReference type="AlphaFoldDB" id="A0A6B3TQP5"/>
<dbReference type="InterPro" id="IPR002371">
    <property type="entry name" value="FlgK"/>
</dbReference>
<feature type="domain" description="Flagellar basal-body/hook protein C-terminal" evidence="10">
    <location>
        <begin position="437"/>
        <end position="475"/>
    </location>
</feature>
<keyword evidence="8" id="KW-0175">Coiled coil</keyword>
<reference evidence="12" key="1">
    <citation type="submission" date="2020-02" db="EMBL/GenBank/DDBJ databases">
        <title>Bacillus sedimentmangrovi sp. nov., isolated from sediment of the mangrove ecosystem.</title>
        <authorList>
            <person name="Liu G."/>
        </authorList>
    </citation>
    <scope>NUCLEOTIDE SEQUENCE [LARGE SCALE GENOMIC DNA]</scope>
    <source>
        <strain evidence="12">SgZ-7</strain>
    </source>
</reference>
<evidence type="ECO:0000256" key="6">
    <source>
        <dbReference type="ARBA" id="ARBA00023143"/>
    </source>
</evidence>
<comment type="similarity">
    <text evidence="3 7">Belongs to the flagella basal body rod proteins family.</text>
</comment>
<keyword evidence="5 7" id="KW-0964">Secreted</keyword>
<dbReference type="InterPro" id="IPR053927">
    <property type="entry name" value="FlgK_helical"/>
</dbReference>
<comment type="subcellular location">
    <subcellularLocation>
        <location evidence="1 7">Bacterial flagellum</location>
    </subcellularLocation>
    <subcellularLocation>
        <location evidence="2 7">Secreted</location>
    </subcellularLocation>
</comment>
<dbReference type="InterPro" id="IPR001444">
    <property type="entry name" value="Flag_bb_rod_N"/>
</dbReference>
<sequence length="482" mass="52829">MVSTFHGLEIGRRALSAQQSALTTTGHNIANANTIGYTRQRAEMQATTALSVPGMHNHQLGTGVDVSKLVRLREEYLDVQLRGENKNLGYWEAKSDTLSKIEEFMNEPSDTGLAFVMDEFWKGWQELAKNPESTAARAVIRQKGVAVAETFHFLSDSLTQLQNDLKNVIMAKTKEVNSLANQIANLNSQISRLVINNYEPNDLYDQRDLLLDQLSKIVNVNTVPDKNGMVTVSIGDSVLVSGDQSSQLTIGFDESGTMIDPNEIKLNGNKVILESGELLGRIESFGTTDGGIIPNIKDQINTLAKQLIEAVNNLHEEGLNLKNISGESTEKYSFFIGDSAGNINVNKAIMESLDLIAAAREEAPGSGMSSSGNGENAKKIADIKFDNSLEFNGTTSTLDDFYRNIIAQLGIDSQEASRMKENSEVIIHQVENRRQSVSGVSLDEEMANMIKFQQAYNAAARMVTVMDQCLDKIINGMGRVGL</sequence>
<comment type="caution">
    <text evidence="12">The sequence shown here is derived from an EMBL/GenBank/DDBJ whole genome shotgun (WGS) entry which is preliminary data.</text>
</comment>
<dbReference type="Proteomes" id="UP000481621">
    <property type="component" value="Unassembled WGS sequence"/>
</dbReference>
<dbReference type="PANTHER" id="PTHR30033">
    <property type="entry name" value="FLAGELLAR HOOK-ASSOCIATED PROTEIN 1"/>
    <property type="match status" value="1"/>
</dbReference>
<evidence type="ECO:0000313" key="13">
    <source>
        <dbReference type="Proteomes" id="UP000481621"/>
    </source>
</evidence>
<dbReference type="EMBL" id="JAAIUV010000004">
    <property type="protein sequence ID" value="NEX78057.1"/>
    <property type="molecule type" value="Genomic_DNA"/>
</dbReference>
<evidence type="ECO:0000256" key="8">
    <source>
        <dbReference type="SAM" id="Coils"/>
    </source>
</evidence>
<keyword evidence="6 7" id="KW-0975">Bacterial flagellum</keyword>
<feature type="domain" description="Flagellar hook-associated protein FlgK helical" evidence="11">
    <location>
        <begin position="98"/>
        <end position="326"/>
    </location>
</feature>
<dbReference type="GO" id="GO:0005198">
    <property type="term" value="F:structural molecule activity"/>
    <property type="evidence" value="ECO:0007669"/>
    <property type="project" value="UniProtKB-UniRule"/>
</dbReference>
<evidence type="ECO:0000256" key="5">
    <source>
        <dbReference type="ARBA" id="ARBA00022525"/>
    </source>
</evidence>
<evidence type="ECO:0000259" key="10">
    <source>
        <dbReference type="Pfam" id="PF06429"/>
    </source>
</evidence>
<evidence type="ECO:0000256" key="2">
    <source>
        <dbReference type="ARBA" id="ARBA00004613"/>
    </source>
</evidence>
<protein>
    <recommendedName>
        <fullName evidence="4 7">Flagellar hook-associated protein 1</fullName>
        <shortName evidence="7">HAP1</shortName>
    </recommendedName>
</protein>
<keyword evidence="12" id="KW-0282">Flagellum</keyword>
<evidence type="ECO:0000259" key="9">
    <source>
        <dbReference type="Pfam" id="PF00460"/>
    </source>
</evidence>
<dbReference type="Pfam" id="PF06429">
    <property type="entry name" value="Flg_bbr_C"/>
    <property type="match status" value="1"/>
</dbReference>
<keyword evidence="12" id="KW-0969">Cilium</keyword>
<dbReference type="PANTHER" id="PTHR30033:SF1">
    <property type="entry name" value="FLAGELLAR HOOK-ASSOCIATED PROTEIN 1"/>
    <property type="match status" value="1"/>
</dbReference>
<dbReference type="GO" id="GO:0044780">
    <property type="term" value="P:bacterial-type flagellum assembly"/>
    <property type="evidence" value="ECO:0007669"/>
    <property type="project" value="InterPro"/>
</dbReference>
<gene>
    <name evidence="7 12" type="primary">flgK</name>
    <name evidence="12" type="ORF">G4Z05_04025</name>
</gene>
<feature type="domain" description="Flagellar basal body rod protein N-terminal" evidence="9">
    <location>
        <begin position="8"/>
        <end position="38"/>
    </location>
</feature>
<proteinExistence type="inferred from homology"/>